<evidence type="ECO:0000256" key="7">
    <source>
        <dbReference type="ARBA" id="ARBA00048045"/>
    </source>
</evidence>
<dbReference type="GO" id="GO:0008270">
    <property type="term" value="F:zinc ion binding"/>
    <property type="evidence" value="ECO:0007669"/>
    <property type="project" value="UniProtKB-UniRule"/>
</dbReference>
<comment type="similarity">
    <text evidence="1">Belongs to the cytidine and deoxycytidylate deaminase family. ADAT2 subfamily.</text>
</comment>
<keyword evidence="5 8" id="KW-0378">Hydrolase</keyword>
<feature type="domain" description="CMP/dCMP-type deaminase" evidence="9">
    <location>
        <begin position="2"/>
        <end position="112"/>
    </location>
</feature>
<comment type="catalytic activity">
    <reaction evidence="7 8">
        <text>adenosine(34) in tRNA + H2O + H(+) = inosine(34) in tRNA + NH4(+)</text>
        <dbReference type="Rhea" id="RHEA:43168"/>
        <dbReference type="Rhea" id="RHEA-COMP:10373"/>
        <dbReference type="Rhea" id="RHEA-COMP:10374"/>
        <dbReference type="ChEBI" id="CHEBI:15377"/>
        <dbReference type="ChEBI" id="CHEBI:15378"/>
        <dbReference type="ChEBI" id="CHEBI:28938"/>
        <dbReference type="ChEBI" id="CHEBI:74411"/>
        <dbReference type="ChEBI" id="CHEBI:82852"/>
        <dbReference type="EC" id="3.5.4.33"/>
    </reaction>
</comment>
<accession>A0A1H6YR95</accession>
<evidence type="ECO:0000256" key="5">
    <source>
        <dbReference type="ARBA" id="ARBA00022801"/>
    </source>
</evidence>
<keyword evidence="6 8" id="KW-0862">Zinc</keyword>
<gene>
    <name evidence="8" type="primary">tadA</name>
    <name evidence="10" type="ORF">SAMN05660742_107106</name>
</gene>
<dbReference type="PANTHER" id="PTHR11079:SF202">
    <property type="entry name" value="TRNA-SPECIFIC ADENOSINE DEAMINASE"/>
    <property type="match status" value="1"/>
</dbReference>
<dbReference type="SUPFAM" id="SSF53927">
    <property type="entry name" value="Cytidine deaminase-like"/>
    <property type="match status" value="1"/>
</dbReference>
<feature type="binding site" evidence="8">
    <location>
        <position position="87"/>
    </location>
    <ligand>
        <name>Zn(2+)</name>
        <dbReference type="ChEBI" id="CHEBI:29105"/>
        <note>catalytic</note>
    </ligand>
</feature>
<comment type="subunit">
    <text evidence="2 8">Homodimer.</text>
</comment>
<dbReference type="InterPro" id="IPR028883">
    <property type="entry name" value="tRNA_aden_deaminase"/>
</dbReference>
<dbReference type="HAMAP" id="MF_00972">
    <property type="entry name" value="tRNA_aden_deaminase"/>
    <property type="match status" value="1"/>
</dbReference>
<dbReference type="RefSeq" id="WP_091830944.1">
    <property type="nucleotide sequence ID" value="NZ_FNZK01000007.1"/>
</dbReference>
<dbReference type="PANTHER" id="PTHR11079">
    <property type="entry name" value="CYTOSINE DEAMINASE FAMILY MEMBER"/>
    <property type="match status" value="1"/>
</dbReference>
<feature type="binding site" evidence="8">
    <location>
        <position position="54"/>
    </location>
    <ligand>
        <name>Zn(2+)</name>
        <dbReference type="ChEBI" id="CHEBI:29105"/>
        <note>catalytic</note>
    </ligand>
</feature>
<dbReference type="FunFam" id="3.40.140.10:FF:000005">
    <property type="entry name" value="tRNA-specific adenosine deaminase"/>
    <property type="match status" value="1"/>
</dbReference>
<evidence type="ECO:0000256" key="1">
    <source>
        <dbReference type="ARBA" id="ARBA00010669"/>
    </source>
</evidence>
<feature type="active site" description="Proton donor" evidence="8">
    <location>
        <position position="56"/>
    </location>
</feature>
<organism evidence="10 11">
    <name type="scientific">Propionispira arboris</name>
    <dbReference type="NCBI Taxonomy" id="84035"/>
    <lineage>
        <taxon>Bacteria</taxon>
        <taxon>Bacillati</taxon>
        <taxon>Bacillota</taxon>
        <taxon>Negativicutes</taxon>
        <taxon>Selenomonadales</taxon>
        <taxon>Selenomonadaceae</taxon>
        <taxon>Propionispira</taxon>
    </lineage>
</organism>
<dbReference type="EC" id="3.5.4.33" evidence="8"/>
<evidence type="ECO:0000256" key="3">
    <source>
        <dbReference type="ARBA" id="ARBA00022694"/>
    </source>
</evidence>
<protein>
    <recommendedName>
        <fullName evidence="8">tRNA-specific adenosine deaminase</fullName>
        <ecNumber evidence="8">3.5.4.33</ecNumber>
    </recommendedName>
</protein>
<keyword evidence="11" id="KW-1185">Reference proteome</keyword>
<dbReference type="STRING" id="84035.SAMN05660742_107106"/>
<evidence type="ECO:0000256" key="8">
    <source>
        <dbReference type="HAMAP-Rule" id="MF_00972"/>
    </source>
</evidence>
<name>A0A1H6YR95_9FIRM</name>
<dbReference type="GO" id="GO:0002100">
    <property type="term" value="P:tRNA wobble adenosine to inosine editing"/>
    <property type="evidence" value="ECO:0007669"/>
    <property type="project" value="UniProtKB-UniRule"/>
</dbReference>
<dbReference type="InterPro" id="IPR016193">
    <property type="entry name" value="Cytidine_deaminase-like"/>
</dbReference>
<evidence type="ECO:0000313" key="11">
    <source>
        <dbReference type="Proteomes" id="UP000199662"/>
    </source>
</evidence>
<dbReference type="InterPro" id="IPR016192">
    <property type="entry name" value="APOBEC/CMP_deaminase_Zn-bd"/>
</dbReference>
<dbReference type="Proteomes" id="UP000199662">
    <property type="component" value="Unassembled WGS sequence"/>
</dbReference>
<dbReference type="AlphaFoldDB" id="A0A1H6YR95"/>
<dbReference type="EMBL" id="FNZK01000007">
    <property type="protein sequence ID" value="SEJ42876.1"/>
    <property type="molecule type" value="Genomic_DNA"/>
</dbReference>
<dbReference type="InterPro" id="IPR002125">
    <property type="entry name" value="CMP_dCMP_dom"/>
</dbReference>
<evidence type="ECO:0000256" key="2">
    <source>
        <dbReference type="ARBA" id="ARBA00011738"/>
    </source>
</evidence>
<dbReference type="GO" id="GO:0052717">
    <property type="term" value="F:tRNA-specific adenosine-34 deaminase activity"/>
    <property type="evidence" value="ECO:0007669"/>
    <property type="project" value="UniProtKB-UniRule"/>
</dbReference>
<evidence type="ECO:0000259" key="9">
    <source>
        <dbReference type="PROSITE" id="PS51747"/>
    </source>
</evidence>
<keyword evidence="3 8" id="KW-0819">tRNA processing</keyword>
<evidence type="ECO:0000256" key="4">
    <source>
        <dbReference type="ARBA" id="ARBA00022723"/>
    </source>
</evidence>
<comment type="function">
    <text evidence="8">Catalyzes the deamination of adenosine to inosine at the wobble position 34 of tRNA(Arg2).</text>
</comment>
<dbReference type="Gene3D" id="3.40.140.10">
    <property type="entry name" value="Cytidine Deaminase, domain 2"/>
    <property type="match status" value="1"/>
</dbReference>
<comment type="cofactor">
    <cofactor evidence="8">
        <name>Zn(2+)</name>
        <dbReference type="ChEBI" id="CHEBI:29105"/>
    </cofactor>
    <text evidence="8">Binds 1 zinc ion per subunit.</text>
</comment>
<dbReference type="NCBIfam" id="NF008113">
    <property type="entry name" value="PRK10860.1"/>
    <property type="match status" value="1"/>
</dbReference>
<feature type="binding site" evidence="8">
    <location>
        <position position="84"/>
    </location>
    <ligand>
        <name>Zn(2+)</name>
        <dbReference type="ChEBI" id="CHEBI:29105"/>
        <note>catalytic</note>
    </ligand>
</feature>
<keyword evidence="4 8" id="KW-0479">Metal-binding</keyword>
<reference evidence="10 11" key="1">
    <citation type="submission" date="2016-10" db="EMBL/GenBank/DDBJ databases">
        <authorList>
            <person name="de Groot N.N."/>
        </authorList>
    </citation>
    <scope>NUCLEOTIDE SEQUENCE [LARGE SCALE GENOMIC DNA]</scope>
    <source>
        <strain evidence="10 11">DSM 2179</strain>
    </source>
</reference>
<dbReference type="CDD" id="cd01285">
    <property type="entry name" value="nucleoside_deaminase"/>
    <property type="match status" value="1"/>
</dbReference>
<evidence type="ECO:0000313" key="10">
    <source>
        <dbReference type="EMBL" id="SEJ42876.1"/>
    </source>
</evidence>
<proteinExistence type="inferred from homology"/>
<dbReference type="PROSITE" id="PS00903">
    <property type="entry name" value="CYT_DCMP_DEAMINASES_1"/>
    <property type="match status" value="1"/>
</dbReference>
<dbReference type="Pfam" id="PF00383">
    <property type="entry name" value="dCMP_cyt_deam_1"/>
    <property type="match status" value="1"/>
</dbReference>
<sequence length="160" mass="17893">MNQDETYMRLALAEAQKAFDLGEVPIGAILVDRNGGIIFSGHNMRESWHDATAHAEMIVIQEACKQLKRWRLTGTTLYVTIEPCPMCAGALVMSRIDRIVYGGLDYKAGAAESVFNIVDNAALNHQLQVTAGVLSDECSAIMKTFFRQRREMNKQEKKAR</sequence>
<evidence type="ECO:0000256" key="6">
    <source>
        <dbReference type="ARBA" id="ARBA00022833"/>
    </source>
</evidence>
<dbReference type="PROSITE" id="PS51747">
    <property type="entry name" value="CYT_DCMP_DEAMINASES_2"/>
    <property type="match status" value="1"/>
</dbReference>